<keyword evidence="3" id="KW-1185">Reference proteome</keyword>
<dbReference type="Pfam" id="PF13103">
    <property type="entry name" value="TonB_2"/>
    <property type="match status" value="1"/>
</dbReference>
<dbReference type="EMBL" id="VLTJ01000039">
    <property type="protein sequence ID" value="TSH90526.1"/>
    <property type="molecule type" value="Genomic_DNA"/>
</dbReference>
<dbReference type="Proteomes" id="UP000318405">
    <property type="component" value="Unassembled WGS sequence"/>
</dbReference>
<name>A0A556ACA8_9BURK</name>
<feature type="chain" id="PRO_5021980423" description="TonB C-terminal domain-containing protein" evidence="1">
    <location>
        <begin position="26"/>
        <end position="122"/>
    </location>
</feature>
<comment type="caution">
    <text evidence="2">The sequence shown here is derived from an EMBL/GenBank/DDBJ whole genome shotgun (WGS) entry which is preliminary data.</text>
</comment>
<proteinExistence type="predicted"/>
<dbReference type="SUPFAM" id="SSF74653">
    <property type="entry name" value="TolA/TonB C-terminal domain"/>
    <property type="match status" value="1"/>
</dbReference>
<accession>A0A556ACA8</accession>
<dbReference type="Gene3D" id="3.30.1150.10">
    <property type="match status" value="1"/>
</dbReference>
<evidence type="ECO:0000256" key="1">
    <source>
        <dbReference type="SAM" id="SignalP"/>
    </source>
</evidence>
<evidence type="ECO:0000313" key="3">
    <source>
        <dbReference type="Proteomes" id="UP000318405"/>
    </source>
</evidence>
<protein>
    <recommendedName>
        <fullName evidence="4">TonB C-terminal domain-containing protein</fullName>
    </recommendedName>
</protein>
<dbReference type="RefSeq" id="WP_143950443.1">
    <property type="nucleotide sequence ID" value="NZ_BAABMB010000003.1"/>
</dbReference>
<organism evidence="2 3">
    <name type="scientific">Verticiella sediminum</name>
    <dbReference type="NCBI Taxonomy" id="1247510"/>
    <lineage>
        <taxon>Bacteria</taxon>
        <taxon>Pseudomonadati</taxon>
        <taxon>Pseudomonadota</taxon>
        <taxon>Betaproteobacteria</taxon>
        <taxon>Burkholderiales</taxon>
        <taxon>Alcaligenaceae</taxon>
        <taxon>Verticiella</taxon>
    </lineage>
</organism>
<feature type="signal peptide" evidence="1">
    <location>
        <begin position="1"/>
        <end position="25"/>
    </location>
</feature>
<dbReference type="AlphaFoldDB" id="A0A556ACA8"/>
<evidence type="ECO:0000313" key="2">
    <source>
        <dbReference type="EMBL" id="TSH90526.1"/>
    </source>
</evidence>
<gene>
    <name evidence="2" type="ORF">FOZ76_22210</name>
</gene>
<reference evidence="2 3" key="1">
    <citation type="submission" date="2019-07" db="EMBL/GenBank/DDBJ databases">
        <title>Qingshengfaniella alkalisoli gen. nov., sp. nov., isolated from saline soil.</title>
        <authorList>
            <person name="Xu L."/>
            <person name="Huang X.-X."/>
            <person name="Sun J.-Q."/>
        </authorList>
    </citation>
    <scope>NUCLEOTIDE SEQUENCE [LARGE SCALE GENOMIC DNA]</scope>
    <source>
        <strain evidence="2 3">DSM 27279</strain>
    </source>
</reference>
<keyword evidence="1" id="KW-0732">Signal</keyword>
<sequence>MYRIVLAFAAWLGWAPLVAAQSAHAAPVCVLPALDLDGRYAHLRPRLEGVYTLVVRVDGSIVGVRTERSSGNPAFDAAAAARLRTADCRNASRVRRANPADVRAVVEVPVTVSAAAQAMRVR</sequence>
<evidence type="ECO:0008006" key="4">
    <source>
        <dbReference type="Google" id="ProtNLM"/>
    </source>
</evidence>